<evidence type="ECO:0000313" key="2">
    <source>
        <dbReference type="Proteomes" id="UP000005510"/>
    </source>
</evidence>
<reference evidence="1 2" key="1">
    <citation type="submission" date="2008-10" db="EMBL/GenBank/DDBJ databases">
        <title>Draft genome sequence of Parabacteroides johnsonii (DSM 18315).</title>
        <authorList>
            <person name="Sudarsanam P."/>
            <person name="Ley R."/>
            <person name="Guruge J."/>
            <person name="Turnbaugh P.J."/>
            <person name="Mahowald M."/>
            <person name="Liep D."/>
            <person name="Gordon J."/>
        </authorList>
    </citation>
    <scope>NUCLEOTIDE SEQUENCE [LARGE SCALE GENOMIC DNA]</scope>
    <source>
        <strain evidence="1 2">DSM 18315</strain>
    </source>
</reference>
<comment type="caution">
    <text evidence="1">The sequence shown here is derived from an EMBL/GenBank/DDBJ whole genome shotgun (WGS) entry which is preliminary data.</text>
</comment>
<dbReference type="HOGENOM" id="CLU_3138730_0_0_10"/>
<gene>
    <name evidence="1" type="ORF">PRABACTJOHN_01661</name>
</gene>
<sequence>MRDLKTFLFSTGSTKYTEFLQNYGTVSKQNAGRYTALHAGRKNFILMEE</sequence>
<proteinExistence type="predicted"/>
<name>B7B9F8_9BACT</name>
<protein>
    <submittedName>
        <fullName evidence="1">Uncharacterized protein</fullName>
    </submittedName>
</protein>
<dbReference type="Proteomes" id="UP000005510">
    <property type="component" value="Unassembled WGS sequence"/>
</dbReference>
<organism evidence="1 2">
    <name type="scientific">Parabacteroides johnsonii DSM 18315</name>
    <dbReference type="NCBI Taxonomy" id="537006"/>
    <lineage>
        <taxon>Bacteria</taxon>
        <taxon>Pseudomonadati</taxon>
        <taxon>Bacteroidota</taxon>
        <taxon>Bacteroidia</taxon>
        <taxon>Bacteroidales</taxon>
        <taxon>Tannerellaceae</taxon>
        <taxon>Parabacteroides</taxon>
    </lineage>
</organism>
<accession>B7B9F8</accession>
<reference evidence="1 2" key="2">
    <citation type="submission" date="2008-10" db="EMBL/GenBank/DDBJ databases">
        <authorList>
            <person name="Fulton L."/>
            <person name="Clifton S."/>
            <person name="Fulton B."/>
            <person name="Xu J."/>
            <person name="Minx P."/>
            <person name="Pepin K.H."/>
            <person name="Johnson M."/>
            <person name="Bhonagiri V."/>
            <person name="Nash W.E."/>
            <person name="Mardis E.R."/>
            <person name="Wilson R.K."/>
        </authorList>
    </citation>
    <scope>NUCLEOTIDE SEQUENCE [LARGE SCALE GENOMIC DNA]</scope>
    <source>
        <strain evidence="1 2">DSM 18315</strain>
    </source>
</reference>
<dbReference type="AlphaFoldDB" id="B7B9F8"/>
<dbReference type="EMBL" id="ABYH01000172">
    <property type="protein sequence ID" value="EEC96945.1"/>
    <property type="molecule type" value="Genomic_DNA"/>
</dbReference>
<evidence type="ECO:0000313" key="1">
    <source>
        <dbReference type="EMBL" id="EEC96945.1"/>
    </source>
</evidence>